<dbReference type="InterPro" id="IPR018490">
    <property type="entry name" value="cNMP-bd_dom_sf"/>
</dbReference>
<dbReference type="GO" id="GO:0030552">
    <property type="term" value="F:cAMP binding"/>
    <property type="evidence" value="ECO:0007669"/>
    <property type="project" value="UniProtKB-KW"/>
</dbReference>
<keyword evidence="6" id="KW-1185">Reference proteome</keyword>
<evidence type="ECO:0000256" key="3">
    <source>
        <dbReference type="ARBA" id="ARBA00023149"/>
    </source>
</evidence>
<gene>
    <name evidence="5" type="primary">PRKAR1B</name>
</gene>
<dbReference type="InterPro" id="IPR014710">
    <property type="entry name" value="RmlC-like_jellyroll"/>
</dbReference>
<dbReference type="AlphaFoldDB" id="A0A8C9DSU2"/>
<proteinExistence type="inferred from homology"/>
<name>A0A8C9DSU2_PROSS</name>
<dbReference type="GO" id="GO:0034236">
    <property type="term" value="F:protein kinase A catalytic subunit binding"/>
    <property type="evidence" value="ECO:0007669"/>
    <property type="project" value="TreeGrafter"/>
</dbReference>
<evidence type="ECO:0000313" key="6">
    <source>
        <dbReference type="Proteomes" id="UP000694414"/>
    </source>
</evidence>
<dbReference type="InterPro" id="IPR000595">
    <property type="entry name" value="cNMP-bd_dom"/>
</dbReference>
<dbReference type="InterPro" id="IPR050503">
    <property type="entry name" value="cAMP-dep_PK_reg_su-like"/>
</dbReference>
<reference evidence="5" key="2">
    <citation type="submission" date="2025-09" db="UniProtKB">
        <authorList>
            <consortium name="Ensembl"/>
        </authorList>
    </citation>
    <scope>IDENTIFICATION</scope>
</reference>
<evidence type="ECO:0000259" key="4">
    <source>
        <dbReference type="PROSITE" id="PS50042"/>
    </source>
</evidence>
<sequence length="86" mass="9785">ITLRKRKMYEEFLSKVSILESLEKWERLTVADALEPVQFEDGEKIVVQGEPGDDFFIITEVACRASCVPRPLHVGGVEVRAWRGPL</sequence>
<keyword evidence="3" id="KW-0114">cAMP</keyword>
<keyword evidence="2" id="KW-0547">Nucleotide-binding</keyword>
<dbReference type="Proteomes" id="UP000694414">
    <property type="component" value="Unplaced"/>
</dbReference>
<dbReference type="Gene3D" id="2.60.120.10">
    <property type="entry name" value="Jelly Rolls"/>
    <property type="match status" value="1"/>
</dbReference>
<dbReference type="GeneTree" id="ENSGT00940000157513"/>
<protein>
    <submittedName>
        <fullName evidence="5">Protein kinase cAMP-dependent type I regulatory subunit beta</fullName>
    </submittedName>
</protein>
<evidence type="ECO:0000256" key="1">
    <source>
        <dbReference type="ARBA" id="ARBA00005753"/>
    </source>
</evidence>
<reference evidence="5" key="1">
    <citation type="submission" date="2025-08" db="UniProtKB">
        <authorList>
            <consortium name="Ensembl"/>
        </authorList>
    </citation>
    <scope>IDENTIFICATION</scope>
</reference>
<organism evidence="5 6">
    <name type="scientific">Prolemur simus</name>
    <name type="common">Greater bamboo lemur</name>
    <name type="synonym">Hapalemur simus</name>
    <dbReference type="NCBI Taxonomy" id="1328070"/>
    <lineage>
        <taxon>Eukaryota</taxon>
        <taxon>Metazoa</taxon>
        <taxon>Chordata</taxon>
        <taxon>Craniata</taxon>
        <taxon>Vertebrata</taxon>
        <taxon>Euteleostomi</taxon>
        <taxon>Mammalia</taxon>
        <taxon>Eutheria</taxon>
        <taxon>Euarchontoglires</taxon>
        <taxon>Primates</taxon>
        <taxon>Strepsirrhini</taxon>
        <taxon>Lemuriformes</taxon>
        <taxon>Lemuridae</taxon>
        <taxon>Prolemur</taxon>
    </lineage>
</organism>
<dbReference type="GO" id="GO:0005829">
    <property type="term" value="C:cytosol"/>
    <property type="evidence" value="ECO:0007669"/>
    <property type="project" value="TreeGrafter"/>
</dbReference>
<dbReference type="PANTHER" id="PTHR11635:SF126">
    <property type="entry name" value="CAMP-DEPENDENT PROTEIN KINASE TYPE I-BETA REGULATORY SUBUNIT"/>
    <property type="match status" value="1"/>
</dbReference>
<dbReference type="GO" id="GO:0004862">
    <property type="term" value="F:cAMP-dependent protein kinase inhibitor activity"/>
    <property type="evidence" value="ECO:0007669"/>
    <property type="project" value="TreeGrafter"/>
</dbReference>
<evidence type="ECO:0000256" key="2">
    <source>
        <dbReference type="ARBA" id="ARBA00022566"/>
    </source>
</evidence>
<keyword evidence="2" id="KW-0116">cAMP-binding</keyword>
<dbReference type="GO" id="GO:0005952">
    <property type="term" value="C:cAMP-dependent protein kinase complex"/>
    <property type="evidence" value="ECO:0007669"/>
    <property type="project" value="InterPro"/>
</dbReference>
<dbReference type="PANTHER" id="PTHR11635">
    <property type="entry name" value="CAMP-DEPENDENT PROTEIN KINASE REGULATORY CHAIN"/>
    <property type="match status" value="1"/>
</dbReference>
<feature type="domain" description="Cyclic nucleotide-binding" evidence="4">
    <location>
        <begin position="18"/>
        <end position="60"/>
    </location>
</feature>
<dbReference type="Ensembl" id="ENSPSMT00000035763.1">
    <property type="protein sequence ID" value="ENSPSMP00000030989.1"/>
    <property type="gene ID" value="ENSPSMG00000021502.1"/>
</dbReference>
<dbReference type="CDD" id="cd00038">
    <property type="entry name" value="CAP_ED"/>
    <property type="match status" value="1"/>
</dbReference>
<accession>A0A8C9DSU2</accession>
<evidence type="ECO:0000313" key="5">
    <source>
        <dbReference type="Ensembl" id="ENSPSMP00000030989.1"/>
    </source>
</evidence>
<dbReference type="PROSITE" id="PS50042">
    <property type="entry name" value="CNMP_BINDING_3"/>
    <property type="match status" value="1"/>
</dbReference>
<comment type="similarity">
    <text evidence="1">Belongs to the cAMP-dependent kinase regulatory chain family.</text>
</comment>
<dbReference type="SUPFAM" id="SSF51206">
    <property type="entry name" value="cAMP-binding domain-like"/>
    <property type="match status" value="1"/>
</dbReference>